<evidence type="ECO:0000313" key="5">
    <source>
        <dbReference type="Proteomes" id="UP000001219"/>
    </source>
</evidence>
<protein>
    <recommendedName>
        <fullName evidence="3">Thioredoxin-like fold domain-containing protein</fullName>
    </recommendedName>
</protein>
<dbReference type="eggNOG" id="COG1651">
    <property type="taxonomic scope" value="Bacteria"/>
</dbReference>
<proteinExistence type="predicted"/>
<dbReference type="InterPro" id="IPR012336">
    <property type="entry name" value="Thioredoxin-like_fold"/>
</dbReference>
<accession>D0LE42</accession>
<gene>
    <name evidence="4" type="ordered locus">Gbro_3439</name>
</gene>
<reference evidence="4 5" key="2">
    <citation type="journal article" date="2010" name="Stand. Genomic Sci.">
        <title>Complete genome sequence of Gordonia bronchialis type strain (3410).</title>
        <authorList>
            <person name="Ivanova N."/>
            <person name="Sikorski J."/>
            <person name="Jando M."/>
            <person name="Lapidus A."/>
            <person name="Nolan M."/>
            <person name="Lucas S."/>
            <person name="Del Rio T.G."/>
            <person name="Tice H."/>
            <person name="Copeland A."/>
            <person name="Cheng J.F."/>
            <person name="Chen F."/>
            <person name="Bruce D."/>
            <person name="Goodwin L."/>
            <person name="Pitluck S."/>
            <person name="Mavromatis K."/>
            <person name="Ovchinnikova G."/>
            <person name="Pati A."/>
            <person name="Chen A."/>
            <person name="Palaniappan K."/>
            <person name="Land M."/>
            <person name="Hauser L."/>
            <person name="Chang Y.J."/>
            <person name="Jeffries C.D."/>
            <person name="Chain P."/>
            <person name="Saunders E."/>
            <person name="Han C."/>
            <person name="Detter J.C."/>
            <person name="Brettin T."/>
            <person name="Rohde M."/>
            <person name="Goker M."/>
            <person name="Bristow J."/>
            <person name="Eisen J.A."/>
            <person name="Markowitz V."/>
            <person name="Hugenholtz P."/>
            <person name="Klenk H.P."/>
            <person name="Kyrpides N.C."/>
        </authorList>
    </citation>
    <scope>NUCLEOTIDE SEQUENCE [LARGE SCALE GENOMIC DNA]</scope>
    <source>
        <strain evidence="5">ATCC 25592 / DSM 43247 / BCRC 13721 / JCM 3198 / KCTC 3076 / NBRC 16047 / NCTC 10667</strain>
    </source>
</reference>
<evidence type="ECO:0000256" key="2">
    <source>
        <dbReference type="SAM" id="Phobius"/>
    </source>
</evidence>
<dbReference type="EMBL" id="CP001802">
    <property type="protein sequence ID" value="ACY22634.1"/>
    <property type="molecule type" value="Genomic_DNA"/>
</dbReference>
<keyword evidence="2" id="KW-0472">Membrane</keyword>
<keyword evidence="2" id="KW-0812">Transmembrane</keyword>
<feature type="domain" description="Thioredoxin-like fold" evidence="3">
    <location>
        <begin position="67"/>
        <end position="236"/>
    </location>
</feature>
<feature type="region of interest" description="Disordered" evidence="1">
    <location>
        <begin position="1"/>
        <end position="24"/>
    </location>
</feature>
<dbReference type="Proteomes" id="UP000001219">
    <property type="component" value="Chromosome"/>
</dbReference>
<dbReference type="SUPFAM" id="SSF52833">
    <property type="entry name" value="Thioredoxin-like"/>
    <property type="match status" value="1"/>
</dbReference>
<organism evidence="4 5">
    <name type="scientific">Gordonia bronchialis (strain ATCC 25592 / DSM 43247 / BCRC 13721 / JCM 3198 / KCTC 3076 / NBRC 16047 / NCTC 10667)</name>
    <name type="common">Rhodococcus bronchialis</name>
    <dbReference type="NCBI Taxonomy" id="526226"/>
    <lineage>
        <taxon>Bacteria</taxon>
        <taxon>Bacillati</taxon>
        <taxon>Actinomycetota</taxon>
        <taxon>Actinomycetes</taxon>
        <taxon>Mycobacteriales</taxon>
        <taxon>Gordoniaceae</taxon>
        <taxon>Gordonia</taxon>
    </lineage>
</organism>
<evidence type="ECO:0000313" key="4">
    <source>
        <dbReference type="EMBL" id="ACY22634.1"/>
    </source>
</evidence>
<dbReference type="HOGENOM" id="CLU_000288_47_3_11"/>
<dbReference type="KEGG" id="gbr:Gbro_3439"/>
<dbReference type="Gene3D" id="3.40.30.10">
    <property type="entry name" value="Glutaredoxin"/>
    <property type="match status" value="1"/>
</dbReference>
<dbReference type="STRING" id="526226.Gbro_3439"/>
<keyword evidence="5" id="KW-1185">Reference proteome</keyword>
<keyword evidence="2" id="KW-1133">Transmembrane helix</keyword>
<evidence type="ECO:0000256" key="1">
    <source>
        <dbReference type="SAM" id="MobiDB-lite"/>
    </source>
</evidence>
<dbReference type="Pfam" id="PF13462">
    <property type="entry name" value="Thioredoxin_4"/>
    <property type="match status" value="1"/>
</dbReference>
<reference evidence="5" key="1">
    <citation type="submission" date="2009-10" db="EMBL/GenBank/DDBJ databases">
        <title>The complete chromosome of Gordonia bronchialis DSM 43247.</title>
        <authorList>
            <consortium name="US DOE Joint Genome Institute (JGI-PGF)"/>
            <person name="Lucas S."/>
            <person name="Copeland A."/>
            <person name="Lapidus A."/>
            <person name="Glavina del Rio T."/>
            <person name="Dalin E."/>
            <person name="Tice H."/>
            <person name="Bruce D."/>
            <person name="Goodwin L."/>
            <person name="Pitluck S."/>
            <person name="Kyrpides N."/>
            <person name="Mavromatis K."/>
            <person name="Ivanova N."/>
            <person name="Ovchinnikova G."/>
            <person name="Saunders E."/>
            <person name="Brettin T."/>
            <person name="Detter J.C."/>
            <person name="Han C."/>
            <person name="Larimer F."/>
            <person name="Land M."/>
            <person name="Hauser L."/>
            <person name="Markowitz V."/>
            <person name="Cheng J.-F."/>
            <person name="Hugenholtz P."/>
            <person name="Woyke T."/>
            <person name="Wu D."/>
            <person name="Jando M."/>
            <person name="Schneider S."/>
            <person name="Goeker M."/>
            <person name="Klenk H.-P."/>
            <person name="Eisen J.A."/>
        </authorList>
    </citation>
    <scope>NUCLEOTIDE SEQUENCE [LARGE SCALE GENOMIC DNA]</scope>
    <source>
        <strain evidence="5">ATCC 25592 / DSM 43247 / BCRC 13721 / JCM 3198 / KCTC 3076 / NBRC 16047 / NCTC 10667</strain>
    </source>
</reference>
<feature type="compositionally biased region" description="Polar residues" evidence="1">
    <location>
        <begin position="12"/>
        <end position="24"/>
    </location>
</feature>
<evidence type="ECO:0000259" key="3">
    <source>
        <dbReference type="Pfam" id="PF13462"/>
    </source>
</evidence>
<feature type="transmembrane region" description="Helical" evidence="2">
    <location>
        <begin position="30"/>
        <end position="50"/>
    </location>
</feature>
<dbReference type="AlphaFoldDB" id="D0LE42"/>
<dbReference type="OrthoDB" id="117402at2"/>
<dbReference type="InterPro" id="IPR036249">
    <property type="entry name" value="Thioredoxin-like_sf"/>
</dbReference>
<dbReference type="CDD" id="cd02972">
    <property type="entry name" value="DsbA_family"/>
    <property type="match status" value="1"/>
</dbReference>
<name>D0LE42_GORB4</name>
<dbReference type="RefSeq" id="WP_012835148.1">
    <property type="nucleotide sequence ID" value="NC_013441.1"/>
</dbReference>
<sequence>MSDKRKSGASVPKTTKSKYQPSANSSRTTYILGGLAILVVAALVIFGVYWSQRDKGDADQAALAANATMIAGPESAPTIDIFIDPLCPYCAQFEKAYGPQISTAITDGKLRVRYHSLHFLDEASASGNYSSRAGGALTCVAATGNSQVFGKFLEAIYAVQPKENGGSDLSNADLARIAGEQGADAATTKCIADGAKVDEAHAKGEESWNQLHTVLGDQTGTPAVLHDGKPVDTSNTNWLTDITGSNNS</sequence>